<sequence>MVNTQPRSPFDVPELRAIISAHLTKNDALACSRVCWPWSMYFRGLVWHTVNFAKIDPSKLTLAAVVNHGHHIRAVQNLRSSTHINTLMWNYKRLNLTSLSVVLSAEPLFQTDLNDFLRLVRSTLTELDLSVEPPKTRINVPVDVILAREPSRLTKISIRGLQLSRLSLIELLQGCSDLQDLSLHDVLIPSQGIFTDWAYKHPNLRHLSASFKDIVPIPVDPRLPPSPSFLTLFPGLVRWTISGDETIGQRNSRNVNDTIRRLCPELNQVHLHMTSTAAVKEFVAHVFTHIKTLVFMQEALTSEVVIAILGHSRTLQHIECLPSPGTLLYDLTTPPAVITQVSSTGWMLPSIPRLCPHLESFCFPLHEIDMDDIESNAWGCTGLKELRIRIVGLNTAAQIARAIDIWLVGRRDLQLTDSKKQVPSSLMTQTSSYDPWPLESRVAAHLLKFKNLHTVWLGTKVWRV</sequence>
<reference evidence="1" key="1">
    <citation type="journal article" date="2020" name="Fungal Divers.">
        <title>Resolving the Mortierellaceae phylogeny through synthesis of multi-gene phylogenetics and phylogenomics.</title>
        <authorList>
            <person name="Vandepol N."/>
            <person name="Liber J."/>
            <person name="Desiro A."/>
            <person name="Na H."/>
            <person name="Kennedy M."/>
            <person name="Barry K."/>
            <person name="Grigoriev I.V."/>
            <person name="Miller A.N."/>
            <person name="O'Donnell K."/>
            <person name="Stajich J.E."/>
            <person name="Bonito G."/>
        </authorList>
    </citation>
    <scope>NUCLEOTIDE SEQUENCE</scope>
    <source>
        <strain evidence="1">CK1249</strain>
    </source>
</reference>
<proteinExistence type="predicted"/>
<dbReference type="EMBL" id="JAAAHY010000117">
    <property type="protein sequence ID" value="KAF9966912.1"/>
    <property type="molecule type" value="Genomic_DNA"/>
</dbReference>
<organism evidence="1 2">
    <name type="scientific">Mortierella alpina</name>
    <name type="common">Oleaginous fungus</name>
    <name type="synonym">Mortierella renispora</name>
    <dbReference type="NCBI Taxonomy" id="64518"/>
    <lineage>
        <taxon>Eukaryota</taxon>
        <taxon>Fungi</taxon>
        <taxon>Fungi incertae sedis</taxon>
        <taxon>Mucoromycota</taxon>
        <taxon>Mortierellomycotina</taxon>
        <taxon>Mortierellomycetes</taxon>
        <taxon>Mortierellales</taxon>
        <taxon>Mortierellaceae</taxon>
        <taxon>Mortierella</taxon>
    </lineage>
</organism>
<comment type="caution">
    <text evidence="1">The sequence shown here is derived from an EMBL/GenBank/DDBJ whole genome shotgun (WGS) entry which is preliminary data.</text>
</comment>
<evidence type="ECO:0000313" key="1">
    <source>
        <dbReference type="EMBL" id="KAF9966912.1"/>
    </source>
</evidence>
<dbReference type="OrthoDB" id="2360932at2759"/>
<dbReference type="InterPro" id="IPR032675">
    <property type="entry name" value="LRR_dom_sf"/>
</dbReference>
<dbReference type="Proteomes" id="UP000738359">
    <property type="component" value="Unassembled WGS sequence"/>
</dbReference>
<dbReference type="SUPFAM" id="SSF52047">
    <property type="entry name" value="RNI-like"/>
    <property type="match status" value="1"/>
</dbReference>
<gene>
    <name evidence="1" type="ORF">BGZ70_000821</name>
</gene>
<name>A0A9P6JFF3_MORAP</name>
<dbReference type="Gene3D" id="3.80.10.10">
    <property type="entry name" value="Ribonuclease Inhibitor"/>
    <property type="match status" value="1"/>
</dbReference>
<accession>A0A9P6JFF3</accession>
<evidence type="ECO:0000313" key="2">
    <source>
        <dbReference type="Proteomes" id="UP000738359"/>
    </source>
</evidence>
<dbReference type="AlphaFoldDB" id="A0A9P6JFF3"/>
<keyword evidence="2" id="KW-1185">Reference proteome</keyword>
<protein>
    <submittedName>
        <fullName evidence="1">Uncharacterized protein</fullName>
    </submittedName>
</protein>